<dbReference type="Proteomes" id="UP001320119">
    <property type="component" value="Chromosome"/>
</dbReference>
<dbReference type="AlphaFoldDB" id="A0AAN2BLL8"/>
<proteinExistence type="predicted"/>
<name>A0AAN2BLL8_9GAMM</name>
<organism evidence="1 2">
    <name type="scientific">Marinagarivorans cellulosilyticus</name>
    <dbReference type="NCBI Taxonomy" id="2721545"/>
    <lineage>
        <taxon>Bacteria</taxon>
        <taxon>Pseudomonadati</taxon>
        <taxon>Pseudomonadota</taxon>
        <taxon>Gammaproteobacteria</taxon>
        <taxon>Cellvibrionales</taxon>
        <taxon>Cellvibrionaceae</taxon>
        <taxon>Marinagarivorans</taxon>
    </lineage>
</organism>
<dbReference type="RefSeq" id="WP_236984289.1">
    <property type="nucleotide sequence ID" value="NZ_AP023086.1"/>
</dbReference>
<sequence length="104" mass="11533">MSSLNSVSGHGAGEPLPRQLLGTLGLQVSANPENAGVFLQDKTQKAFVVDAADIKANKYDLSINRYKEVVYEEEVYEAPKVILKKLKDLEKEILQDLDELEAML</sequence>
<protein>
    <submittedName>
        <fullName evidence="1">Uncharacterized protein</fullName>
    </submittedName>
</protein>
<evidence type="ECO:0000313" key="1">
    <source>
        <dbReference type="EMBL" id="BCD99229.1"/>
    </source>
</evidence>
<dbReference type="Gene3D" id="3.40.50.150">
    <property type="entry name" value="Vaccinia Virus protein VP39"/>
    <property type="match status" value="1"/>
</dbReference>
<evidence type="ECO:0000313" key="2">
    <source>
        <dbReference type="Proteomes" id="UP001320119"/>
    </source>
</evidence>
<dbReference type="InterPro" id="IPR029063">
    <property type="entry name" value="SAM-dependent_MTases_sf"/>
</dbReference>
<reference evidence="1 2" key="1">
    <citation type="journal article" date="2022" name="IScience">
        <title>An ultrasensitive nanofiber-based assay for enzymatic hydrolysis and deep-sea microbial degradation of cellulose.</title>
        <authorList>
            <person name="Tsudome M."/>
            <person name="Tachioka M."/>
            <person name="Miyazaki M."/>
            <person name="Uchimura K."/>
            <person name="Tsuda M."/>
            <person name="Takaki Y."/>
            <person name="Deguchi S."/>
        </authorList>
    </citation>
    <scope>NUCLEOTIDE SEQUENCE [LARGE SCALE GENOMIC DNA]</scope>
    <source>
        <strain evidence="1 2">GE09</strain>
    </source>
</reference>
<dbReference type="REBASE" id="576562">
    <property type="entry name" value="M2.MspGE09ORF3430P"/>
</dbReference>
<dbReference type="SUPFAM" id="SSF53335">
    <property type="entry name" value="S-adenosyl-L-methionine-dependent methyltransferases"/>
    <property type="match status" value="1"/>
</dbReference>
<keyword evidence="2" id="KW-1185">Reference proteome</keyword>
<dbReference type="EMBL" id="AP023086">
    <property type="protein sequence ID" value="BCD99229.1"/>
    <property type="molecule type" value="Genomic_DNA"/>
</dbReference>
<dbReference type="KEGG" id="marq:MARGE09_P3430"/>
<accession>A0AAN2BLL8</accession>
<gene>
    <name evidence="1" type="ORF">MARGE09_P3430</name>
</gene>